<comment type="caution">
    <text evidence="1">The sequence shown here is derived from an EMBL/GenBank/DDBJ whole genome shotgun (WGS) entry which is preliminary data.</text>
</comment>
<dbReference type="RefSeq" id="WP_253754609.1">
    <property type="nucleotide sequence ID" value="NZ_JAMZDZ010000001.1"/>
</dbReference>
<gene>
    <name evidence="1" type="ORF">ACFOZ4_11625</name>
</gene>
<accession>A0ABV8LJV6</accession>
<dbReference type="Proteomes" id="UP001595816">
    <property type="component" value="Unassembled WGS sequence"/>
</dbReference>
<reference evidence="2" key="1">
    <citation type="journal article" date="2019" name="Int. J. Syst. Evol. Microbiol.">
        <title>The Global Catalogue of Microorganisms (GCM) 10K type strain sequencing project: providing services to taxonomists for standard genome sequencing and annotation.</title>
        <authorList>
            <consortium name="The Broad Institute Genomics Platform"/>
            <consortium name="The Broad Institute Genome Sequencing Center for Infectious Disease"/>
            <person name="Wu L."/>
            <person name="Ma J."/>
        </authorList>
    </citation>
    <scope>NUCLEOTIDE SEQUENCE [LARGE SCALE GENOMIC DNA]</scope>
    <source>
        <strain evidence="2">CGMCC 4.7289</strain>
    </source>
</reference>
<evidence type="ECO:0000313" key="1">
    <source>
        <dbReference type="EMBL" id="MFC4131252.1"/>
    </source>
</evidence>
<sequence length="176" mass="18310">MTTAQALLLLPIGQFCGVSGPPGDPATRYPIRIADRMIEVDADLFTLWARAHGVSGDESWTGAELDALLSEGLAARIEPDDEIGFAHRHRLEPLLMGLGVDGDQFVLGLPGTPVVSVSGPMFTAWAAAAAEPDLWSVCLRLAAETAAEPAALLPGLLDGLGPLLAAGAAYLDKASR</sequence>
<evidence type="ECO:0000313" key="2">
    <source>
        <dbReference type="Proteomes" id="UP001595816"/>
    </source>
</evidence>
<organism evidence="1 2">
    <name type="scientific">Hamadaea flava</name>
    <dbReference type="NCBI Taxonomy" id="1742688"/>
    <lineage>
        <taxon>Bacteria</taxon>
        <taxon>Bacillati</taxon>
        <taxon>Actinomycetota</taxon>
        <taxon>Actinomycetes</taxon>
        <taxon>Micromonosporales</taxon>
        <taxon>Micromonosporaceae</taxon>
        <taxon>Hamadaea</taxon>
    </lineage>
</organism>
<protein>
    <submittedName>
        <fullName evidence="1">Uncharacterized protein</fullName>
    </submittedName>
</protein>
<dbReference type="EMBL" id="JBHSAY010000006">
    <property type="protein sequence ID" value="MFC4131252.1"/>
    <property type="molecule type" value="Genomic_DNA"/>
</dbReference>
<proteinExistence type="predicted"/>
<keyword evidence="2" id="KW-1185">Reference proteome</keyword>
<name>A0ABV8LJV6_9ACTN</name>